<name>A0A8X7Q6I4_BRACI</name>
<keyword evidence="3" id="KW-1185">Reference proteome</keyword>
<evidence type="ECO:0000313" key="3">
    <source>
        <dbReference type="Proteomes" id="UP000886595"/>
    </source>
</evidence>
<reference evidence="2 3" key="1">
    <citation type="submission" date="2020-02" db="EMBL/GenBank/DDBJ databases">
        <authorList>
            <person name="Ma Q."/>
            <person name="Huang Y."/>
            <person name="Song X."/>
            <person name="Pei D."/>
        </authorList>
    </citation>
    <scope>NUCLEOTIDE SEQUENCE [LARGE SCALE GENOMIC DNA]</scope>
    <source>
        <strain evidence="2">Sxm20200214</strain>
        <tissue evidence="2">Leaf</tissue>
    </source>
</reference>
<comment type="caution">
    <text evidence="2">The sequence shown here is derived from an EMBL/GenBank/DDBJ whole genome shotgun (WGS) entry which is preliminary data.</text>
</comment>
<proteinExistence type="predicted"/>
<keyword evidence="1" id="KW-0472">Membrane</keyword>
<sequence length="185" mass="20607">MGSVMCLFRRCGSRFKDLSLLLLSSPGETVCLSVFRVSLRHCGEPLSPGIHNLSGKKLRPLVLIGGRFLEFLVLCWVTLWFGLVATAFTQFSAVGNEDICLSVTGAVELSQERTWGIEFLGVWSLALAGRHSTGLERSWFWSTHFPRRQFSLCSSLAPLRQPAPRKHGLQWLLATLSAPILYVDD</sequence>
<evidence type="ECO:0000256" key="1">
    <source>
        <dbReference type="SAM" id="Phobius"/>
    </source>
</evidence>
<evidence type="ECO:0000313" key="2">
    <source>
        <dbReference type="EMBL" id="KAG2261954.1"/>
    </source>
</evidence>
<keyword evidence="1" id="KW-1133">Transmembrane helix</keyword>
<organism evidence="2 3">
    <name type="scientific">Brassica carinata</name>
    <name type="common">Ethiopian mustard</name>
    <name type="synonym">Abyssinian cabbage</name>
    <dbReference type="NCBI Taxonomy" id="52824"/>
    <lineage>
        <taxon>Eukaryota</taxon>
        <taxon>Viridiplantae</taxon>
        <taxon>Streptophyta</taxon>
        <taxon>Embryophyta</taxon>
        <taxon>Tracheophyta</taxon>
        <taxon>Spermatophyta</taxon>
        <taxon>Magnoliopsida</taxon>
        <taxon>eudicotyledons</taxon>
        <taxon>Gunneridae</taxon>
        <taxon>Pentapetalae</taxon>
        <taxon>rosids</taxon>
        <taxon>malvids</taxon>
        <taxon>Brassicales</taxon>
        <taxon>Brassicaceae</taxon>
        <taxon>Brassiceae</taxon>
        <taxon>Brassica</taxon>
    </lineage>
</organism>
<dbReference type="Proteomes" id="UP000886595">
    <property type="component" value="Unassembled WGS sequence"/>
</dbReference>
<gene>
    <name evidence="2" type="ORF">Bca52824_069033</name>
</gene>
<dbReference type="AlphaFoldDB" id="A0A8X7Q6I4"/>
<dbReference type="EMBL" id="JAAMPC010000014">
    <property type="protein sequence ID" value="KAG2261954.1"/>
    <property type="molecule type" value="Genomic_DNA"/>
</dbReference>
<accession>A0A8X7Q6I4</accession>
<keyword evidence="1" id="KW-0812">Transmembrane</keyword>
<protein>
    <submittedName>
        <fullName evidence="2">Uncharacterized protein</fullName>
    </submittedName>
</protein>
<feature type="transmembrane region" description="Helical" evidence="1">
    <location>
        <begin position="61"/>
        <end position="83"/>
    </location>
</feature>